<comment type="caution">
    <text evidence="2">The sequence shown here is derived from an EMBL/GenBank/DDBJ whole genome shotgun (WGS) entry which is preliminary data.</text>
</comment>
<evidence type="ECO:0000313" key="3">
    <source>
        <dbReference type="EMBL" id="CAF4228811.1"/>
    </source>
</evidence>
<dbReference type="Proteomes" id="UP000663833">
    <property type="component" value="Unassembled WGS sequence"/>
</dbReference>
<evidence type="ECO:0000313" key="4">
    <source>
        <dbReference type="Proteomes" id="UP000663833"/>
    </source>
</evidence>
<dbReference type="PANTHER" id="PTHR31296:SF1">
    <property type="entry name" value="MITOCHONDRIAL PROTEIN C2ORF69"/>
    <property type="match status" value="1"/>
</dbReference>
<feature type="signal peptide" evidence="1">
    <location>
        <begin position="1"/>
        <end position="26"/>
    </location>
</feature>
<dbReference type="Proteomes" id="UP000663851">
    <property type="component" value="Unassembled WGS sequence"/>
</dbReference>
<protein>
    <submittedName>
        <fullName evidence="2">Uncharacterized protein</fullName>
    </submittedName>
</protein>
<gene>
    <name evidence="3" type="ORF">HFQ381_LOCUS9098</name>
    <name evidence="2" type="ORF">LUA448_LOCUS20697</name>
</gene>
<dbReference type="Pfam" id="PF10561">
    <property type="entry name" value="C2orf69"/>
    <property type="match status" value="1"/>
</dbReference>
<keyword evidence="1" id="KW-0732">Signal</keyword>
<dbReference type="PANTHER" id="PTHR31296">
    <property type="entry name" value="UPF0565 PROTEIN C2ORF69"/>
    <property type="match status" value="1"/>
</dbReference>
<proteinExistence type="predicted"/>
<feature type="chain" id="PRO_5036414362" evidence="1">
    <location>
        <begin position="27"/>
        <end position="311"/>
    </location>
</feature>
<dbReference type="GO" id="GO:0005739">
    <property type="term" value="C:mitochondrion"/>
    <property type="evidence" value="ECO:0007669"/>
    <property type="project" value="TreeGrafter"/>
</dbReference>
<sequence>MPIHQYHRSFFKFLMFFGLPYSTAMAEASNQNNYQLLEKVVGYENRKNDILLFSNSIQSSSKSIVYYFGGDIQDLPDRMNASKENRRYQRWNLIATGEILRRRFSDASIAVVRPNEMKDATFSRFSNFVPKTTEYGDPISYDTKNLIGLHHLSMLNEQITKNATHSAFDIILVGFSKGCIVLNQLLHELTALRLMKTDDSLLNFVPRLSRFIWLDGGHNNGNQIMIWPTDENLIATLVDYQIRTEIYVTPFQIDSNNPYKKFHTQHYKKFSELLLCHSTSSSNYDDKIINKMFFADDSPSIDKHFELLTVF</sequence>
<dbReference type="EMBL" id="CAJOBO010000468">
    <property type="protein sequence ID" value="CAF4228811.1"/>
    <property type="molecule type" value="Genomic_DNA"/>
</dbReference>
<organism evidence="2 4">
    <name type="scientific">Rotaria socialis</name>
    <dbReference type="NCBI Taxonomy" id="392032"/>
    <lineage>
        <taxon>Eukaryota</taxon>
        <taxon>Metazoa</taxon>
        <taxon>Spiralia</taxon>
        <taxon>Gnathifera</taxon>
        <taxon>Rotifera</taxon>
        <taxon>Eurotatoria</taxon>
        <taxon>Bdelloidea</taxon>
        <taxon>Philodinida</taxon>
        <taxon>Philodinidae</taxon>
        <taxon>Rotaria</taxon>
    </lineage>
</organism>
<dbReference type="EMBL" id="CAJNYD010002610">
    <property type="protein sequence ID" value="CAF3435226.1"/>
    <property type="molecule type" value="Genomic_DNA"/>
</dbReference>
<dbReference type="AlphaFoldDB" id="A0A818DHR1"/>
<name>A0A818DHR1_9BILA</name>
<accession>A0A818DHR1</accession>
<dbReference type="InterPro" id="IPR018881">
    <property type="entry name" value="C2orf69_mit"/>
</dbReference>
<reference evidence="2" key="1">
    <citation type="submission" date="2021-02" db="EMBL/GenBank/DDBJ databases">
        <authorList>
            <person name="Nowell W R."/>
        </authorList>
    </citation>
    <scope>NUCLEOTIDE SEQUENCE</scope>
</reference>
<evidence type="ECO:0000313" key="2">
    <source>
        <dbReference type="EMBL" id="CAF3435226.1"/>
    </source>
</evidence>
<evidence type="ECO:0000256" key="1">
    <source>
        <dbReference type="SAM" id="SignalP"/>
    </source>
</evidence>